<dbReference type="SUPFAM" id="SSF48371">
    <property type="entry name" value="ARM repeat"/>
    <property type="match status" value="1"/>
</dbReference>
<feature type="region of interest" description="Disordered" evidence="7">
    <location>
        <begin position="1"/>
        <end position="35"/>
    </location>
</feature>
<dbReference type="OrthoDB" id="361362at2759"/>
<reference evidence="9" key="1">
    <citation type="submission" date="2014-03" db="EMBL/GenBank/DDBJ databases">
        <authorList>
            <person name="Casaregola S."/>
        </authorList>
    </citation>
    <scope>NUCLEOTIDE SEQUENCE [LARGE SCALE GENOMIC DNA]</scope>
    <source>
        <strain evidence="9">CLIB 918</strain>
    </source>
</reference>
<dbReference type="PANTHER" id="PTHR16056">
    <property type="entry name" value="REGULATOR OF MICROTUBULE DYNAMICS PROTEIN"/>
    <property type="match status" value="1"/>
</dbReference>
<feature type="compositionally biased region" description="Basic and acidic residues" evidence="7">
    <location>
        <begin position="11"/>
        <end position="27"/>
    </location>
</feature>
<evidence type="ECO:0000256" key="6">
    <source>
        <dbReference type="RuleBase" id="RU368021"/>
    </source>
</evidence>
<feature type="region of interest" description="Disordered" evidence="7">
    <location>
        <begin position="294"/>
        <end position="313"/>
    </location>
</feature>
<comment type="caution">
    <text evidence="9">The sequence shown here is derived from an EMBL/GenBank/DDBJ whole genome shotgun (WGS) entry which is preliminary data.</text>
</comment>
<dbReference type="InterPro" id="IPR024679">
    <property type="entry name" value="Ipi1_N"/>
</dbReference>
<evidence type="ECO:0000256" key="1">
    <source>
        <dbReference type="ARBA" id="ARBA00002355"/>
    </source>
</evidence>
<sequence length="360" mass="37634">MVSARKKKEKRKDFVKTKLRVGKDKPKANNSTDTSFVAKTISLPNQSINKRANSDPRVPSASTAGAGTLNPGLTAERLAHYLSLFKHHSSSTRKEALVYIQTQHIPFTTSNLKPVITSAAPLLTDSSASVRAASLELLKTVPPAALAANAQLIALYINAAMTSIDPAVRAKATLALDLVVDTASEVVCRVAWTKILGSFMTLLGWSGAAAKRGNGSAGGFNNNNAMVVTTSLDFGSSKATVSHLQSLHKFLAAGVGAAIAAESLAAKDTFALKFLVPSTSMPYLSLGLFGNSSSSSSGGSSTGTAGNKTSTITEDRESRIAVLHGYIDNLNYGLDQAQNEGGEPGRFAKQVKALLAALVD</sequence>
<keyword evidence="5 6" id="KW-0539">Nucleus</keyword>
<feature type="compositionally biased region" description="Low complexity" evidence="7">
    <location>
        <begin position="294"/>
        <end position="311"/>
    </location>
</feature>
<evidence type="ECO:0000313" key="9">
    <source>
        <dbReference type="EMBL" id="CDO55052.1"/>
    </source>
</evidence>
<feature type="domain" description="Pre-rRNA-processing protein Ipi1 N-terminal" evidence="8">
    <location>
        <begin position="146"/>
        <end position="251"/>
    </location>
</feature>
<feature type="compositionally biased region" description="Basic residues" evidence="7">
    <location>
        <begin position="1"/>
        <end position="10"/>
    </location>
</feature>
<accession>A0A0J9XCI6</accession>
<dbReference type="AlphaFoldDB" id="A0A0J9XCI6"/>
<gene>
    <name evidence="9" type="ORF">BN980_GECA09s03464g</name>
</gene>
<evidence type="ECO:0000259" key="8">
    <source>
        <dbReference type="Pfam" id="PF12333"/>
    </source>
</evidence>
<dbReference type="STRING" id="1173061.A0A0J9XCI6"/>
<proteinExistence type="inferred from homology"/>
<keyword evidence="6" id="KW-0690">Ribosome biogenesis</keyword>
<evidence type="ECO:0000256" key="4">
    <source>
        <dbReference type="ARBA" id="ARBA00011141"/>
    </source>
</evidence>
<name>A0A0J9XCI6_GEOCN</name>
<keyword evidence="6" id="KW-0698">rRNA processing</keyword>
<dbReference type="GO" id="GO:0120330">
    <property type="term" value="C:rixosome complex"/>
    <property type="evidence" value="ECO:0007669"/>
    <property type="project" value="UniProtKB-UniRule"/>
</dbReference>
<evidence type="ECO:0000313" key="10">
    <source>
        <dbReference type="Proteomes" id="UP000242525"/>
    </source>
</evidence>
<evidence type="ECO:0000256" key="3">
    <source>
        <dbReference type="ARBA" id="ARBA00006427"/>
    </source>
</evidence>
<evidence type="ECO:0000256" key="5">
    <source>
        <dbReference type="ARBA" id="ARBA00023242"/>
    </source>
</evidence>
<evidence type="ECO:0000256" key="2">
    <source>
        <dbReference type="ARBA" id="ARBA00004123"/>
    </source>
</evidence>
<comment type="similarity">
    <text evidence="3 6">Belongs to the IPI1/TEX10 family.</text>
</comment>
<dbReference type="GO" id="GO:0005634">
    <property type="term" value="C:nucleus"/>
    <property type="evidence" value="ECO:0007669"/>
    <property type="project" value="UniProtKB-SubCell"/>
</dbReference>
<feature type="region of interest" description="Disordered" evidence="7">
    <location>
        <begin position="47"/>
        <end position="69"/>
    </location>
</feature>
<dbReference type="PANTHER" id="PTHR16056:SF2">
    <property type="entry name" value="TESTIS-EXPRESSED PROTEIN 10"/>
    <property type="match status" value="1"/>
</dbReference>
<dbReference type="InterPro" id="IPR016024">
    <property type="entry name" value="ARM-type_fold"/>
</dbReference>
<keyword evidence="10" id="KW-1185">Reference proteome</keyword>
<dbReference type="GO" id="GO:0006364">
    <property type="term" value="P:rRNA processing"/>
    <property type="evidence" value="ECO:0007669"/>
    <property type="project" value="UniProtKB-UniRule"/>
</dbReference>
<dbReference type="Proteomes" id="UP000242525">
    <property type="component" value="Unassembled WGS sequence"/>
</dbReference>
<dbReference type="EMBL" id="CCBN010000009">
    <property type="protein sequence ID" value="CDO55052.1"/>
    <property type="molecule type" value="Genomic_DNA"/>
</dbReference>
<protein>
    <recommendedName>
        <fullName evidence="6">Pre-rRNA-processing protein</fullName>
    </recommendedName>
</protein>
<comment type="subcellular location">
    <subcellularLocation>
        <location evidence="2 6">Nucleus</location>
    </subcellularLocation>
</comment>
<comment type="subunit">
    <text evidence="4">Component of the RIX1 complex, composed of IPI1, RIX1/IPI2 and IPI3 in a 1:2:2 stoichiometry. The complex interacts (via RIX1) with MDN1 (via its hexameric AAA ATPase ring) and the pre-60S ribosome particles.</text>
</comment>
<evidence type="ECO:0000256" key="7">
    <source>
        <dbReference type="SAM" id="MobiDB-lite"/>
    </source>
</evidence>
<dbReference type="Pfam" id="PF12333">
    <property type="entry name" value="Ipi1_N"/>
    <property type="match status" value="1"/>
</dbReference>
<organism evidence="9 10">
    <name type="scientific">Geotrichum candidum</name>
    <name type="common">Oospora lactis</name>
    <name type="synonym">Dipodascus geotrichum</name>
    <dbReference type="NCBI Taxonomy" id="1173061"/>
    <lineage>
        <taxon>Eukaryota</taxon>
        <taxon>Fungi</taxon>
        <taxon>Dikarya</taxon>
        <taxon>Ascomycota</taxon>
        <taxon>Saccharomycotina</taxon>
        <taxon>Dipodascomycetes</taxon>
        <taxon>Dipodascales</taxon>
        <taxon>Dipodascaceae</taxon>
        <taxon>Geotrichum</taxon>
    </lineage>
</organism>
<dbReference type="Gene3D" id="1.25.10.10">
    <property type="entry name" value="Leucine-rich Repeat Variant"/>
    <property type="match status" value="1"/>
</dbReference>
<dbReference type="InterPro" id="IPR011989">
    <property type="entry name" value="ARM-like"/>
</dbReference>
<comment type="function">
    <text evidence="1 6">Component of the RIX1 complex required for processing of ITS2 sequences from 35S pre-rRNA.</text>
</comment>